<protein>
    <submittedName>
        <fullName evidence="2">DUF2784 domain-containing protein</fullName>
    </submittedName>
</protein>
<keyword evidence="1" id="KW-0472">Membrane</keyword>
<keyword evidence="1" id="KW-0812">Transmembrane</keyword>
<reference evidence="2 3" key="1">
    <citation type="submission" date="2020-06" db="EMBL/GenBank/DDBJ databases">
        <title>Pseudomonas eucalypticola sp. nov., an endophyte of Eucalyptus dunnii leaves with biocontrol ability of eucalyptus leaf blight.</title>
        <authorList>
            <person name="Liu Y."/>
            <person name="Song Z."/>
            <person name="Zeng H."/>
            <person name="Lu M."/>
            <person name="Wang X."/>
            <person name="Lian X."/>
            <person name="Zhang Q."/>
        </authorList>
    </citation>
    <scope>NUCLEOTIDE SEQUENCE [LARGE SCALE GENOMIC DNA]</scope>
    <source>
        <strain evidence="2 3">NP-1</strain>
    </source>
</reference>
<feature type="transmembrane region" description="Helical" evidence="1">
    <location>
        <begin position="12"/>
        <end position="29"/>
    </location>
</feature>
<gene>
    <name evidence="2" type="ORF">HWQ56_12765</name>
</gene>
<accession>A0A7D5HNN2</accession>
<dbReference type="RefSeq" id="WP_158157596.1">
    <property type="nucleotide sequence ID" value="NZ_CP056030.1"/>
</dbReference>
<feature type="transmembrane region" description="Helical" evidence="1">
    <location>
        <begin position="80"/>
        <end position="106"/>
    </location>
</feature>
<keyword evidence="1" id="KW-1133">Transmembrane helix</keyword>
<organism evidence="2 3">
    <name type="scientific">Pseudomonas eucalypticola</name>
    <dbReference type="NCBI Taxonomy" id="2599595"/>
    <lineage>
        <taxon>Bacteria</taxon>
        <taxon>Pseudomonadati</taxon>
        <taxon>Pseudomonadota</taxon>
        <taxon>Gammaproteobacteria</taxon>
        <taxon>Pseudomonadales</taxon>
        <taxon>Pseudomonadaceae</taxon>
        <taxon>Pseudomonas</taxon>
    </lineage>
</organism>
<sequence>MIYRVAADGLVLFHGLFIIFVLLGGLWVLKWHAVAWLHVPAAVWGVAVEVFHLACPLTYWENLLRLMAGQQGYAGGYVEHYLLPVIYPAGLTAGIQLVLGSVVLLINGTVYWRLYRQWRGGVRQAIP</sequence>
<evidence type="ECO:0000256" key="1">
    <source>
        <dbReference type="SAM" id="Phobius"/>
    </source>
</evidence>
<dbReference type="InterPro" id="IPR021218">
    <property type="entry name" value="DUF2784"/>
</dbReference>
<dbReference type="KEGG" id="pez:HWQ56_12765"/>
<dbReference type="EMBL" id="CP056030">
    <property type="protein sequence ID" value="QKZ04608.1"/>
    <property type="molecule type" value="Genomic_DNA"/>
</dbReference>
<evidence type="ECO:0000313" key="3">
    <source>
        <dbReference type="Proteomes" id="UP000509568"/>
    </source>
</evidence>
<name>A0A7D5HNN2_9PSED</name>
<proteinExistence type="predicted"/>
<evidence type="ECO:0000313" key="2">
    <source>
        <dbReference type="EMBL" id="QKZ04608.1"/>
    </source>
</evidence>
<dbReference type="Proteomes" id="UP000509568">
    <property type="component" value="Chromosome"/>
</dbReference>
<keyword evidence="3" id="KW-1185">Reference proteome</keyword>
<dbReference type="AlphaFoldDB" id="A0A7D5HNN2"/>
<dbReference type="Pfam" id="PF10861">
    <property type="entry name" value="DUF2784"/>
    <property type="match status" value="1"/>
</dbReference>
<feature type="transmembrane region" description="Helical" evidence="1">
    <location>
        <begin position="41"/>
        <end position="60"/>
    </location>
</feature>